<dbReference type="EMBL" id="JAVLSM010000010">
    <property type="protein sequence ID" value="MDR9837806.1"/>
    <property type="molecule type" value="Genomic_DNA"/>
</dbReference>
<organism evidence="2 3">
    <name type="scientific">Herbaspirillum huttiense</name>
    <dbReference type="NCBI Taxonomy" id="863372"/>
    <lineage>
        <taxon>Bacteria</taxon>
        <taxon>Pseudomonadati</taxon>
        <taxon>Pseudomonadota</taxon>
        <taxon>Betaproteobacteria</taxon>
        <taxon>Burkholderiales</taxon>
        <taxon>Oxalobacteraceae</taxon>
        <taxon>Herbaspirillum</taxon>
    </lineage>
</organism>
<evidence type="ECO:0000313" key="3">
    <source>
        <dbReference type="Proteomes" id="UP001246152"/>
    </source>
</evidence>
<dbReference type="PROSITE" id="PS50994">
    <property type="entry name" value="INTEGRASE"/>
    <property type="match status" value="1"/>
</dbReference>
<dbReference type="PANTHER" id="PTHR35004">
    <property type="entry name" value="TRANSPOSASE RV3428C-RELATED"/>
    <property type="match status" value="1"/>
</dbReference>
<dbReference type="NCBIfam" id="NF033546">
    <property type="entry name" value="transpos_IS21"/>
    <property type="match status" value="1"/>
</dbReference>
<dbReference type="GO" id="GO:0015074">
    <property type="term" value="P:DNA integration"/>
    <property type="evidence" value="ECO:0007669"/>
    <property type="project" value="InterPro"/>
</dbReference>
<dbReference type="AlphaFoldDB" id="A0AAJ2HC88"/>
<evidence type="ECO:0000313" key="2">
    <source>
        <dbReference type="EMBL" id="MDR9837806.1"/>
    </source>
</evidence>
<protein>
    <submittedName>
        <fullName evidence="2">IS21 family transposase</fullName>
    </submittedName>
</protein>
<sequence>MGTQRRAHVRIVRDVLKYHFDKGYSQRRIATVSRISRKAVSRIIQTHYDLDLGWPIPSDLTDQVLDEKFNPHRSANKAASNPIDYIYIDEEMRKPGATLATLHNEWQEGNPDDHQYDYSTFCKKYRLWKKSQKLSMRSESRYGEAAYVDYSGVRVEVTDAQTGEVRKAEIFVGVLSGSQYAFVEATWTQRLIDFLSSHVNMFEFFEGVPQCVVPDNLKSAVTRTIRHDPVINESYLQMCRHYGTAPWPARPGKPRTSPMWR</sequence>
<gene>
    <name evidence="2" type="primary">istA</name>
    <name evidence="2" type="ORF">RI046_19055</name>
</gene>
<evidence type="ECO:0000259" key="1">
    <source>
        <dbReference type="PROSITE" id="PS50994"/>
    </source>
</evidence>
<dbReference type="Proteomes" id="UP001246152">
    <property type="component" value="Unassembled WGS sequence"/>
</dbReference>
<accession>A0AAJ2HC88</accession>
<reference evidence="2" key="1">
    <citation type="submission" date="2023-04" db="EMBL/GenBank/DDBJ databases">
        <title>Description of first Herbaspirillum huttiense subsp. nephrolepsisexaltata and Herbaspirillum huttiense subsp. lycopersicon.</title>
        <authorList>
            <person name="Poudel M."/>
            <person name="Sharma A."/>
            <person name="Goss E."/>
            <person name="Tapia J.H."/>
            <person name="Harmon C.M."/>
            <person name="Jones J.B."/>
        </authorList>
    </citation>
    <scope>NUCLEOTIDE SEQUENCE</scope>
    <source>
        <strain evidence="2">G21-1742</strain>
    </source>
</reference>
<dbReference type="InterPro" id="IPR001584">
    <property type="entry name" value="Integrase_cat-core"/>
</dbReference>
<comment type="caution">
    <text evidence="2">The sequence shown here is derived from an EMBL/GenBank/DDBJ whole genome shotgun (WGS) entry which is preliminary data.</text>
</comment>
<feature type="domain" description="Integrase catalytic" evidence="1">
    <location>
        <begin position="137"/>
        <end position="261"/>
    </location>
</feature>
<proteinExistence type="predicted"/>
<name>A0AAJ2HC88_9BURK</name>
<dbReference type="PANTHER" id="PTHR35004:SF8">
    <property type="entry name" value="TRANSPOSASE RV3428C-RELATED"/>
    <property type="match status" value="1"/>
</dbReference>